<dbReference type="Proteomes" id="UP001374584">
    <property type="component" value="Unassembled WGS sequence"/>
</dbReference>
<evidence type="ECO:0000313" key="2">
    <source>
        <dbReference type="EMBL" id="KAK7342095.1"/>
    </source>
</evidence>
<evidence type="ECO:0000313" key="3">
    <source>
        <dbReference type="Proteomes" id="UP001374584"/>
    </source>
</evidence>
<protein>
    <submittedName>
        <fullName evidence="2">Uncharacterized protein</fullName>
    </submittedName>
</protein>
<gene>
    <name evidence="2" type="ORF">VNO80_25038</name>
</gene>
<accession>A0AAN9QLK9</accession>
<feature type="region of interest" description="Disordered" evidence="1">
    <location>
        <begin position="48"/>
        <end position="68"/>
    </location>
</feature>
<comment type="caution">
    <text evidence="2">The sequence shown here is derived from an EMBL/GenBank/DDBJ whole genome shotgun (WGS) entry which is preliminary data.</text>
</comment>
<evidence type="ECO:0000256" key="1">
    <source>
        <dbReference type="SAM" id="MobiDB-lite"/>
    </source>
</evidence>
<organism evidence="2 3">
    <name type="scientific">Phaseolus coccineus</name>
    <name type="common">Scarlet runner bean</name>
    <name type="synonym">Phaseolus multiflorus</name>
    <dbReference type="NCBI Taxonomy" id="3886"/>
    <lineage>
        <taxon>Eukaryota</taxon>
        <taxon>Viridiplantae</taxon>
        <taxon>Streptophyta</taxon>
        <taxon>Embryophyta</taxon>
        <taxon>Tracheophyta</taxon>
        <taxon>Spermatophyta</taxon>
        <taxon>Magnoliopsida</taxon>
        <taxon>eudicotyledons</taxon>
        <taxon>Gunneridae</taxon>
        <taxon>Pentapetalae</taxon>
        <taxon>rosids</taxon>
        <taxon>fabids</taxon>
        <taxon>Fabales</taxon>
        <taxon>Fabaceae</taxon>
        <taxon>Papilionoideae</taxon>
        <taxon>50 kb inversion clade</taxon>
        <taxon>NPAAA clade</taxon>
        <taxon>indigoferoid/millettioid clade</taxon>
        <taxon>Phaseoleae</taxon>
        <taxon>Phaseolus</taxon>
    </lineage>
</organism>
<reference evidence="2 3" key="1">
    <citation type="submission" date="2024-01" db="EMBL/GenBank/DDBJ databases">
        <title>The genomes of 5 underutilized Papilionoideae crops provide insights into root nodulation and disease resistanc.</title>
        <authorList>
            <person name="Jiang F."/>
        </authorList>
    </citation>
    <scope>NUCLEOTIDE SEQUENCE [LARGE SCALE GENOMIC DNA]</scope>
    <source>
        <strain evidence="2">JINMINGXINNONG_FW02</strain>
        <tissue evidence="2">Leaves</tissue>
    </source>
</reference>
<dbReference type="EMBL" id="JAYMYR010000009">
    <property type="protein sequence ID" value="KAK7342095.1"/>
    <property type="molecule type" value="Genomic_DNA"/>
</dbReference>
<dbReference type="AlphaFoldDB" id="A0AAN9QLK9"/>
<feature type="compositionally biased region" description="Basic and acidic residues" evidence="1">
    <location>
        <begin position="49"/>
        <end position="68"/>
    </location>
</feature>
<sequence>MPVSFVGENVSSIIVIDRCGRWNSFHCGFQASQSSNVERLAQNLPPRLDPVEAGRENHHQCDTHGGHHDRTMTVFDLIKRIDDEFSERGLENEGQNMKHFAENRSVE</sequence>
<name>A0AAN9QLK9_PHACN</name>
<keyword evidence="3" id="KW-1185">Reference proteome</keyword>
<proteinExistence type="predicted"/>